<dbReference type="AlphaFoldDB" id="A0A1G6W097"/>
<accession>A0A1G6W097</accession>
<dbReference type="Pfam" id="PF13349">
    <property type="entry name" value="DUF4097"/>
    <property type="match status" value="1"/>
</dbReference>
<evidence type="ECO:0000313" key="3">
    <source>
        <dbReference type="Proteomes" id="UP000198949"/>
    </source>
</evidence>
<feature type="domain" description="DUF4097" evidence="1">
    <location>
        <begin position="14"/>
        <end position="253"/>
    </location>
</feature>
<reference evidence="3" key="1">
    <citation type="submission" date="2016-10" db="EMBL/GenBank/DDBJ databases">
        <authorList>
            <person name="Varghese N."/>
            <person name="Submissions S."/>
        </authorList>
    </citation>
    <scope>NUCLEOTIDE SEQUENCE [LARGE SCALE GENOMIC DNA]</scope>
    <source>
        <strain evidence="3">CGMCC 4.3516</strain>
    </source>
</reference>
<evidence type="ECO:0000259" key="1">
    <source>
        <dbReference type="Pfam" id="PF13349"/>
    </source>
</evidence>
<dbReference type="InterPro" id="IPR025164">
    <property type="entry name" value="Toastrack_DUF4097"/>
</dbReference>
<organism evidence="2 3">
    <name type="scientific">Glycomyces harbinensis</name>
    <dbReference type="NCBI Taxonomy" id="58114"/>
    <lineage>
        <taxon>Bacteria</taxon>
        <taxon>Bacillati</taxon>
        <taxon>Actinomycetota</taxon>
        <taxon>Actinomycetes</taxon>
        <taxon>Glycomycetales</taxon>
        <taxon>Glycomycetaceae</taxon>
        <taxon>Glycomyces</taxon>
    </lineage>
</organism>
<dbReference type="EMBL" id="FNAD01000005">
    <property type="protein sequence ID" value="SDD59228.1"/>
    <property type="molecule type" value="Genomic_DNA"/>
</dbReference>
<protein>
    <submittedName>
        <fullName evidence="2">Putative adhesin</fullName>
    </submittedName>
</protein>
<name>A0A1G6W097_9ACTN</name>
<dbReference type="STRING" id="58114.SAMN05216270_105232"/>
<evidence type="ECO:0000313" key="2">
    <source>
        <dbReference type="EMBL" id="SDD59228.1"/>
    </source>
</evidence>
<sequence length="278" mass="28486">MTTFATPGPIAATVQVAGARVRVNATDRDDTVVTVEPVDPASRFDVKVAEKTKVAFAGGRLSVKTTASGRKGASVAITIDLPAHSSLVAYLGHSTVDAEGSFGECELHTASSTVTLEEVAALQANFGSGELAVGRVAGRTSIDGGRVAVRIGEAGGPVRLANSGGRVWIGRAAADLDLTSGHGAFDVDRADAGVSVQTGDGAIRVGRITRGRAKLWNGSGDIEIGIGEGSGAQVHAESKKGSVRNDIAAQDDSERVGEQVTVDARTRFGDIVIRRTAN</sequence>
<gene>
    <name evidence="2" type="ORF">SAMN05216270_105232</name>
</gene>
<keyword evidence="3" id="KW-1185">Reference proteome</keyword>
<proteinExistence type="predicted"/>
<dbReference type="OrthoDB" id="3252095at2"/>
<dbReference type="Proteomes" id="UP000198949">
    <property type="component" value="Unassembled WGS sequence"/>
</dbReference>
<dbReference type="RefSeq" id="WP_091033525.1">
    <property type="nucleotide sequence ID" value="NZ_FNAD01000005.1"/>
</dbReference>